<feature type="transmembrane region" description="Helical" evidence="6">
    <location>
        <begin position="320"/>
        <end position="340"/>
    </location>
</feature>
<evidence type="ECO:0000259" key="8">
    <source>
        <dbReference type="Pfam" id="PF00662"/>
    </source>
</evidence>
<protein>
    <submittedName>
        <fullName evidence="9">NADH-quinone oxidoreductase subunit L</fullName>
    </submittedName>
</protein>
<keyword evidence="4 6" id="KW-0472">Membrane</keyword>
<sequence>MNPWLLVVVPAVAAGLGVAVRRDDRIAQVLAVLGAGATLLLALVAWIGQSGTVIGFGPALPVGELQVPLGVTSDPTRLAVATVVALVATAVQLYSTWYLRTDDRYGQFAATVSLFSAAMLLVVVSSDLVLTIVGWELMGWCSYLLIGHWSRRPSARRAALKAFLVTRVADIGFVLGLVGLAAGARSTDLGTVLEAWDRPTQCIDTAVAGGSVLGDALTACAAPDARLRAVLLALVVVGVLGKSAQVPFQDWLADAMEGPTPASALIHAATMVAAGTVVLTGLHPLLEDSPSARWFLGVAVSVTMLLAALLAFAQSDLKRMLAWSTVSQVSVMLAAVAVAGPGVDPDAGLLHLWSHAIFKSLLFLAIGWAAVAAGGTAATALRGSGAATPVLRAAFLVGFLSLAGVPLVVGGVSKEHVLSSAWDGAVAADGPGVLVLVALVLTSAVTAAYSTRGYLVLTAHVRRRPEAGRVPPTVPGLLWVLVVLTVFGGLVVLTGSFAVHRVSLLWLLLTVLVVGVGVAVALRGGFDRDPAEVLARRLVPHADRGLGVDALYRRLVARPVLRLARVVAFVDTEVVDAYVRGTAVAARAAGWAGQRAHRRERPSAGVGLVLGAVVVLGLVGVLAWS</sequence>
<keyword evidence="10" id="KW-1185">Reference proteome</keyword>
<keyword evidence="3 6" id="KW-1133">Transmembrane helix</keyword>
<dbReference type="Gene3D" id="1.20.5.2700">
    <property type="match status" value="1"/>
</dbReference>
<dbReference type="InterPro" id="IPR001516">
    <property type="entry name" value="Proton_antipo_N"/>
</dbReference>
<name>A0ABS2CJ07_9MICO</name>
<feature type="domain" description="NADH:quinone oxidoreductase/Mrp antiporter transmembrane" evidence="7">
    <location>
        <begin position="125"/>
        <end position="424"/>
    </location>
</feature>
<evidence type="ECO:0000256" key="4">
    <source>
        <dbReference type="ARBA" id="ARBA00023136"/>
    </source>
</evidence>
<organism evidence="9 10">
    <name type="scientific">Phycicoccus sonneratiae</name>
    <dbReference type="NCBI Taxonomy" id="2807628"/>
    <lineage>
        <taxon>Bacteria</taxon>
        <taxon>Bacillati</taxon>
        <taxon>Actinomycetota</taxon>
        <taxon>Actinomycetes</taxon>
        <taxon>Micrococcales</taxon>
        <taxon>Intrasporangiaceae</taxon>
        <taxon>Phycicoccus</taxon>
    </lineage>
</organism>
<feature type="transmembrane region" description="Helical" evidence="6">
    <location>
        <begin position="294"/>
        <end position="313"/>
    </location>
</feature>
<feature type="transmembrane region" description="Helical" evidence="6">
    <location>
        <begin position="393"/>
        <end position="413"/>
    </location>
</feature>
<dbReference type="Proteomes" id="UP001430172">
    <property type="component" value="Unassembled WGS sequence"/>
</dbReference>
<evidence type="ECO:0000256" key="2">
    <source>
        <dbReference type="ARBA" id="ARBA00022692"/>
    </source>
</evidence>
<evidence type="ECO:0000259" key="7">
    <source>
        <dbReference type="Pfam" id="PF00361"/>
    </source>
</evidence>
<feature type="transmembrane region" description="Helical" evidence="6">
    <location>
        <begin position="504"/>
        <end position="522"/>
    </location>
</feature>
<proteinExistence type="predicted"/>
<feature type="transmembrane region" description="Helical" evidence="6">
    <location>
        <begin position="433"/>
        <end position="455"/>
    </location>
</feature>
<evidence type="ECO:0000313" key="9">
    <source>
        <dbReference type="EMBL" id="MBM6399856.1"/>
    </source>
</evidence>
<dbReference type="PRINTS" id="PR01434">
    <property type="entry name" value="NADHDHGNASE5"/>
</dbReference>
<dbReference type="EMBL" id="JAFDVD010000007">
    <property type="protein sequence ID" value="MBM6399856.1"/>
    <property type="molecule type" value="Genomic_DNA"/>
</dbReference>
<feature type="transmembrane region" description="Helical" evidence="6">
    <location>
        <begin position="360"/>
        <end position="381"/>
    </location>
</feature>
<feature type="transmembrane region" description="Helical" evidence="6">
    <location>
        <begin position="225"/>
        <end position="241"/>
    </location>
</feature>
<dbReference type="RefSeq" id="WP_204130352.1">
    <property type="nucleotide sequence ID" value="NZ_JAFDVD010000007.1"/>
</dbReference>
<feature type="transmembrane region" description="Helical" evidence="6">
    <location>
        <begin position="29"/>
        <end position="48"/>
    </location>
</feature>
<feature type="transmembrane region" description="Helical" evidence="6">
    <location>
        <begin position="117"/>
        <end position="146"/>
    </location>
</feature>
<evidence type="ECO:0000256" key="1">
    <source>
        <dbReference type="ARBA" id="ARBA00004127"/>
    </source>
</evidence>
<feature type="transmembrane region" description="Helical" evidence="6">
    <location>
        <begin position="476"/>
        <end position="498"/>
    </location>
</feature>
<accession>A0ABS2CJ07</accession>
<dbReference type="InterPro" id="IPR003945">
    <property type="entry name" value="NU5C-like"/>
</dbReference>
<feature type="transmembrane region" description="Helical" evidence="6">
    <location>
        <begin position="262"/>
        <end position="282"/>
    </location>
</feature>
<dbReference type="Pfam" id="PF00662">
    <property type="entry name" value="Proton_antipo_N"/>
    <property type="match status" value="1"/>
</dbReference>
<gene>
    <name evidence="9" type="ORF">JQN70_05625</name>
</gene>
<dbReference type="PANTHER" id="PTHR42829:SF2">
    <property type="entry name" value="NADH-UBIQUINONE OXIDOREDUCTASE CHAIN 5"/>
    <property type="match status" value="1"/>
</dbReference>
<feature type="transmembrane region" description="Helical" evidence="6">
    <location>
        <begin position="78"/>
        <end position="97"/>
    </location>
</feature>
<dbReference type="Pfam" id="PF00361">
    <property type="entry name" value="Proton_antipo_M"/>
    <property type="match status" value="1"/>
</dbReference>
<comment type="subcellular location">
    <subcellularLocation>
        <location evidence="1">Endomembrane system</location>
        <topology evidence="1">Multi-pass membrane protein</topology>
    </subcellularLocation>
    <subcellularLocation>
        <location evidence="5">Membrane</location>
        <topology evidence="5">Multi-pass membrane protein</topology>
    </subcellularLocation>
</comment>
<feature type="domain" description="NADH-Ubiquinone oxidoreductase (complex I) chain 5 N-terminal" evidence="8">
    <location>
        <begin position="61"/>
        <end position="108"/>
    </location>
</feature>
<reference evidence="9" key="1">
    <citation type="submission" date="2021-02" db="EMBL/GenBank/DDBJ databases">
        <title>Phycicoccus sp. MQZ13P-5T, whole genome shotgun sequence.</title>
        <authorList>
            <person name="Tuo L."/>
        </authorList>
    </citation>
    <scope>NUCLEOTIDE SEQUENCE</scope>
    <source>
        <strain evidence="9">MQZ13P-5</strain>
    </source>
</reference>
<keyword evidence="2 5" id="KW-0812">Transmembrane</keyword>
<comment type="caution">
    <text evidence="9">The sequence shown here is derived from an EMBL/GenBank/DDBJ whole genome shotgun (WGS) entry which is preliminary data.</text>
</comment>
<evidence type="ECO:0000256" key="3">
    <source>
        <dbReference type="ARBA" id="ARBA00022989"/>
    </source>
</evidence>
<feature type="transmembrane region" description="Helical" evidence="6">
    <location>
        <begin position="604"/>
        <end position="624"/>
    </location>
</feature>
<evidence type="ECO:0000256" key="6">
    <source>
        <dbReference type="SAM" id="Phobius"/>
    </source>
</evidence>
<evidence type="ECO:0000256" key="5">
    <source>
        <dbReference type="RuleBase" id="RU000320"/>
    </source>
</evidence>
<feature type="transmembrane region" description="Helical" evidence="6">
    <location>
        <begin position="158"/>
        <end position="182"/>
    </location>
</feature>
<dbReference type="PANTHER" id="PTHR42829">
    <property type="entry name" value="NADH-UBIQUINONE OXIDOREDUCTASE CHAIN 5"/>
    <property type="match status" value="1"/>
</dbReference>
<dbReference type="InterPro" id="IPR001750">
    <property type="entry name" value="ND/Mrp_TM"/>
</dbReference>
<evidence type="ECO:0000313" key="10">
    <source>
        <dbReference type="Proteomes" id="UP001430172"/>
    </source>
</evidence>